<dbReference type="PANTHER" id="PTHR32309:SF31">
    <property type="entry name" value="CAPSULAR EXOPOLYSACCHARIDE FAMILY"/>
    <property type="match status" value="1"/>
</dbReference>
<dbReference type="HOGENOM" id="CLU_390712_0_0_0"/>
<dbReference type="GO" id="GO:0005524">
    <property type="term" value="F:ATP binding"/>
    <property type="evidence" value="ECO:0007669"/>
    <property type="project" value="UniProtKB-KW"/>
</dbReference>
<keyword evidence="3" id="KW-0175">Coiled coil</keyword>
<organism evidence="6 7">
    <name type="scientific">Phycisphaera mikurensis (strain NBRC 102666 / KCTC 22515 / FYK2301M01)</name>
    <dbReference type="NCBI Taxonomy" id="1142394"/>
    <lineage>
        <taxon>Bacteria</taxon>
        <taxon>Pseudomonadati</taxon>
        <taxon>Planctomycetota</taxon>
        <taxon>Phycisphaerae</taxon>
        <taxon>Phycisphaerales</taxon>
        <taxon>Phycisphaeraceae</taxon>
        <taxon>Phycisphaera</taxon>
    </lineage>
</organism>
<dbReference type="EMBL" id="AP012338">
    <property type="protein sequence ID" value="BAM04395.1"/>
    <property type="molecule type" value="Genomic_DNA"/>
</dbReference>
<dbReference type="RefSeq" id="WP_014437613.1">
    <property type="nucleotide sequence ID" value="NC_017080.1"/>
</dbReference>
<dbReference type="SUPFAM" id="SSF52540">
    <property type="entry name" value="P-loop containing nucleoside triphosphate hydrolases"/>
    <property type="match status" value="1"/>
</dbReference>
<dbReference type="AlphaFoldDB" id="I0IGK7"/>
<sequence length="816" mass="89150">MTANPLSTIPPIGPTTGMTAPPMSAKFKPVDPVRLLRQHLLLLVIAGLLGGIVGGGLWYVWRTYAPLYGSKAQLLVTGTPRDATQIVQFGTSSSELSEIENFIKNQLPVLSSDDLLRSAVNNPQVKQTTWYKQFGGDVQRAAEALQEDHFTASADRGSSLINLQVNMSLPADAQQVLGGIIEAYLTKRQIDQANLSALSAQAMTRDLRSAEDEIQQLEMAYQNFIRDNDLATVQNQNSEVAMEYSALTTRRLELELELNAAMGSTAAMMQAEAEDPDRAMSENEEAALRLYPSVASREEQLKQLQEEINVQAGLGRGEQHAIQRSLAQRVEAVERELAATMANELRKYRATQLALAEQAVEGLKATAAEIEGKARVAHERMKDYSRKLTQVAEIQSNLELARANRADAQSDLRDRRIFNAREDITRVQRQTNPTRAELVSPKPLVVIPGVTMLFLGLTGGLLFAREMLDQRVKSPADLKMLPDVALLGVLPDAAEDPSGEKSVERAVELAPAGLMAEAYRQVRTSLLAKMDRRGYKTLLVVGGQPESGASSVAQNLAASLAYNGRRVLVLDVNFRRPRQHELAGIANFHGLVNVLEEDAPWAAAVHQVEDMSLYVLPTGEASEAHPEMLEGQAFRGLLGELETEYDLVVIDAPPALLTSDSQLLAKQVDAIAIVVRASRDPRGMVERMLRRLDGQRADVLGVILNGVRSAAGGYFRKSYQEFYDYRENDKKRPAGADRRSRKPVAAAAAAAGPAAHDGDLRPEPADDDLHGVMTAEEREGLSSPAAALSFPPPETEDEPGIEDSFEIGLDDPPKRD</sequence>
<feature type="compositionally biased region" description="Low complexity" evidence="4">
    <location>
        <begin position="745"/>
        <end position="755"/>
    </location>
</feature>
<keyword evidence="1" id="KW-0547">Nucleotide-binding</keyword>
<feature type="region of interest" description="Disordered" evidence="4">
    <location>
        <begin position="1"/>
        <end position="23"/>
    </location>
</feature>
<evidence type="ECO:0000256" key="5">
    <source>
        <dbReference type="SAM" id="Phobius"/>
    </source>
</evidence>
<evidence type="ECO:0000313" key="6">
    <source>
        <dbReference type="EMBL" id="BAM04395.1"/>
    </source>
</evidence>
<feature type="transmembrane region" description="Helical" evidence="5">
    <location>
        <begin position="40"/>
        <end position="61"/>
    </location>
</feature>
<keyword evidence="2" id="KW-0067">ATP-binding</keyword>
<keyword evidence="5" id="KW-0472">Membrane</keyword>
<accession>I0IGK7</accession>
<evidence type="ECO:0000256" key="4">
    <source>
        <dbReference type="SAM" id="MobiDB-lite"/>
    </source>
</evidence>
<dbReference type="InterPro" id="IPR033756">
    <property type="entry name" value="YlxH/NBP35"/>
</dbReference>
<feature type="region of interest" description="Disordered" evidence="4">
    <location>
        <begin position="730"/>
        <end position="816"/>
    </location>
</feature>
<dbReference type="InterPro" id="IPR005702">
    <property type="entry name" value="Wzc-like_C"/>
</dbReference>
<feature type="compositionally biased region" description="Acidic residues" evidence="4">
    <location>
        <begin position="794"/>
        <end position="809"/>
    </location>
</feature>
<dbReference type="InterPro" id="IPR050445">
    <property type="entry name" value="Bact_polysacc_biosynth/exp"/>
</dbReference>
<dbReference type="CDD" id="cd05387">
    <property type="entry name" value="BY-kinase"/>
    <property type="match status" value="1"/>
</dbReference>
<name>I0IGK7_PHYMF</name>
<dbReference type="Proteomes" id="UP000007881">
    <property type="component" value="Chromosome"/>
</dbReference>
<dbReference type="PANTHER" id="PTHR32309">
    <property type="entry name" value="TYROSINE-PROTEIN KINASE"/>
    <property type="match status" value="1"/>
</dbReference>
<keyword evidence="5" id="KW-1133">Transmembrane helix</keyword>
<evidence type="ECO:0000313" key="7">
    <source>
        <dbReference type="Proteomes" id="UP000007881"/>
    </source>
</evidence>
<dbReference type="Pfam" id="PF10609">
    <property type="entry name" value="ParA"/>
    <property type="match status" value="1"/>
</dbReference>
<dbReference type="eggNOG" id="COG0489">
    <property type="taxonomic scope" value="Bacteria"/>
</dbReference>
<protein>
    <submittedName>
        <fullName evidence="6">Uncharacterized protein</fullName>
    </submittedName>
</protein>
<evidence type="ECO:0000256" key="3">
    <source>
        <dbReference type="SAM" id="Coils"/>
    </source>
</evidence>
<dbReference type="eggNOG" id="COG3206">
    <property type="taxonomic scope" value="Bacteria"/>
</dbReference>
<feature type="coiled-coil region" evidence="3">
    <location>
        <begin position="323"/>
        <end position="411"/>
    </location>
</feature>
<proteinExistence type="predicted"/>
<evidence type="ECO:0000256" key="1">
    <source>
        <dbReference type="ARBA" id="ARBA00022741"/>
    </source>
</evidence>
<dbReference type="OrthoDB" id="9794577at2"/>
<reference evidence="6 7" key="1">
    <citation type="submission" date="2012-02" db="EMBL/GenBank/DDBJ databases">
        <title>Complete genome sequence of Phycisphaera mikurensis NBRC 102666.</title>
        <authorList>
            <person name="Ankai A."/>
            <person name="Hosoyama A."/>
            <person name="Terui Y."/>
            <person name="Sekine M."/>
            <person name="Fukai R."/>
            <person name="Kato Y."/>
            <person name="Nakamura S."/>
            <person name="Yamada-Narita S."/>
            <person name="Kawakoshi A."/>
            <person name="Fukunaga Y."/>
            <person name="Yamazaki S."/>
            <person name="Fujita N."/>
        </authorList>
    </citation>
    <scope>NUCLEOTIDE SEQUENCE [LARGE SCALE GENOMIC DNA]</scope>
    <source>
        <strain evidence="7">NBRC 102666 / KCTC 22515 / FYK2301M01</strain>
    </source>
</reference>
<dbReference type="Gene3D" id="3.40.50.300">
    <property type="entry name" value="P-loop containing nucleotide triphosphate hydrolases"/>
    <property type="match status" value="1"/>
</dbReference>
<keyword evidence="7" id="KW-1185">Reference proteome</keyword>
<dbReference type="KEGG" id="phm:PSMK_22360"/>
<keyword evidence="5" id="KW-0812">Transmembrane</keyword>
<feature type="compositionally biased region" description="Basic and acidic residues" evidence="4">
    <location>
        <begin position="756"/>
        <end position="780"/>
    </location>
</feature>
<gene>
    <name evidence="6" type="ordered locus">PSMK_22360</name>
</gene>
<dbReference type="InterPro" id="IPR027417">
    <property type="entry name" value="P-loop_NTPase"/>
</dbReference>
<feature type="coiled-coil region" evidence="3">
    <location>
        <begin position="200"/>
        <end position="227"/>
    </location>
</feature>
<feature type="compositionally biased region" description="Low complexity" evidence="4">
    <location>
        <begin position="7"/>
        <end position="23"/>
    </location>
</feature>
<evidence type="ECO:0000256" key="2">
    <source>
        <dbReference type="ARBA" id="ARBA00022840"/>
    </source>
</evidence>
<dbReference type="STRING" id="1142394.PSMK_22360"/>